<evidence type="ECO:0000313" key="2">
    <source>
        <dbReference type="Proteomes" id="UP000558113"/>
    </source>
</evidence>
<dbReference type="PANTHER" id="PTHR33747">
    <property type="entry name" value="UPF0225 PROTEIN SCO1677"/>
    <property type="match status" value="1"/>
</dbReference>
<dbReference type="InterPro" id="IPR004027">
    <property type="entry name" value="SEC_C_motif"/>
</dbReference>
<evidence type="ECO:0008006" key="3">
    <source>
        <dbReference type="Google" id="ProtNLM"/>
    </source>
</evidence>
<dbReference type="SUPFAM" id="SSF103642">
    <property type="entry name" value="Sec-C motif"/>
    <property type="match status" value="1"/>
</dbReference>
<reference evidence="1 2" key="1">
    <citation type="submission" date="2020-01" db="EMBL/GenBank/DDBJ databases">
        <title>Paenibacillus soybeanensis sp. nov. isolated from the nodules of soybean (Glycine max(L.) Merr).</title>
        <authorList>
            <person name="Wang H."/>
        </authorList>
    </citation>
    <scope>NUCLEOTIDE SEQUENCE [LARGE SCALE GENOMIC DNA]</scope>
    <source>
        <strain evidence="1 2">DSM 23054</strain>
    </source>
</reference>
<gene>
    <name evidence="1" type="ORF">GT003_18645</name>
</gene>
<proteinExistence type="predicted"/>
<dbReference type="Gene3D" id="3.10.450.50">
    <property type="match status" value="1"/>
</dbReference>
<name>A0A7X4YR63_9BACL</name>
<accession>A0A7X4YR63</accession>
<evidence type="ECO:0000313" key="1">
    <source>
        <dbReference type="EMBL" id="NBC71023.1"/>
    </source>
</evidence>
<comment type="caution">
    <text evidence="1">The sequence shown here is derived from an EMBL/GenBank/DDBJ whole genome shotgun (WGS) entry which is preliminary data.</text>
</comment>
<dbReference type="EMBL" id="JAAAMU010000009">
    <property type="protein sequence ID" value="NBC71023.1"/>
    <property type="molecule type" value="Genomic_DNA"/>
</dbReference>
<dbReference type="OrthoDB" id="9814022at2"/>
<sequence length="115" mass="12877">MQQLGKAERMADALVDDIQLACSMEEPLGVIMEELELRKIQLSKKQLNEIVPIIIQVRNTTRMWSNRGYTPAELSPDPVRSADGKVVQFPVESSKIGRNEPCPCGSGKKYKKCCL</sequence>
<organism evidence="1 2">
    <name type="scientific">Paenibacillus sacheonensis</name>
    <dbReference type="NCBI Taxonomy" id="742054"/>
    <lineage>
        <taxon>Bacteria</taxon>
        <taxon>Bacillati</taxon>
        <taxon>Bacillota</taxon>
        <taxon>Bacilli</taxon>
        <taxon>Bacillales</taxon>
        <taxon>Paenibacillaceae</taxon>
        <taxon>Paenibacillus</taxon>
    </lineage>
</organism>
<dbReference type="Pfam" id="PF02810">
    <property type="entry name" value="SEC-C"/>
    <property type="match status" value="1"/>
</dbReference>
<protein>
    <recommendedName>
        <fullName evidence="3">Zinc chelation protein SecC</fullName>
    </recommendedName>
</protein>
<dbReference type="AlphaFoldDB" id="A0A7X4YR63"/>
<keyword evidence="2" id="KW-1185">Reference proteome</keyword>
<dbReference type="PANTHER" id="PTHR33747:SF1">
    <property type="entry name" value="ADENYLATE CYCLASE-ASSOCIATED CAP C-TERMINAL DOMAIN-CONTAINING PROTEIN"/>
    <property type="match status" value="1"/>
</dbReference>
<dbReference type="Proteomes" id="UP000558113">
    <property type="component" value="Unassembled WGS sequence"/>
</dbReference>